<dbReference type="GO" id="GO:0009052">
    <property type="term" value="P:pentose-phosphate shunt, non-oxidative branch"/>
    <property type="evidence" value="ECO:0007669"/>
    <property type="project" value="UniProtKB-UniRule"/>
</dbReference>
<dbReference type="FunFam" id="3.40.50.1360:FF:000001">
    <property type="entry name" value="Ribose-5-phosphate isomerase A"/>
    <property type="match status" value="1"/>
</dbReference>
<dbReference type="UniPathway" id="UPA00115">
    <property type="reaction ID" value="UER00412"/>
</dbReference>
<comment type="function">
    <text evidence="3">Catalyzes the reversible conversion of ribose-5-phosphate to ribulose 5-phosphate.</text>
</comment>
<comment type="catalytic activity">
    <reaction evidence="1 3">
        <text>aldehydo-D-ribose 5-phosphate = D-ribulose 5-phosphate</text>
        <dbReference type="Rhea" id="RHEA:14657"/>
        <dbReference type="ChEBI" id="CHEBI:58121"/>
        <dbReference type="ChEBI" id="CHEBI:58273"/>
        <dbReference type="EC" id="5.3.1.6"/>
    </reaction>
</comment>
<organism evidence="4 5">
    <name type="scientific">Flagellimonas meridianipacifica</name>
    <dbReference type="NCBI Taxonomy" id="1080225"/>
    <lineage>
        <taxon>Bacteria</taxon>
        <taxon>Pseudomonadati</taxon>
        <taxon>Bacteroidota</taxon>
        <taxon>Flavobacteriia</taxon>
        <taxon>Flavobacteriales</taxon>
        <taxon>Flavobacteriaceae</taxon>
        <taxon>Flagellimonas</taxon>
    </lineage>
</organism>
<keyword evidence="5" id="KW-1185">Reference proteome</keyword>
<accession>A0A2T0MIR8</accession>
<gene>
    <name evidence="3" type="primary">rpiA</name>
    <name evidence="4" type="ORF">CLV81_1458</name>
</gene>
<dbReference type="EMBL" id="PVYX01000001">
    <property type="protein sequence ID" value="PRX57453.1"/>
    <property type="molecule type" value="Genomic_DNA"/>
</dbReference>
<dbReference type="Pfam" id="PF06026">
    <property type="entry name" value="Rib_5-P_isom_A"/>
    <property type="match status" value="1"/>
</dbReference>
<dbReference type="Gene3D" id="3.40.50.1360">
    <property type="match status" value="1"/>
</dbReference>
<dbReference type="InterPro" id="IPR037171">
    <property type="entry name" value="NagB/RpiA_transferase-like"/>
</dbReference>
<comment type="similarity">
    <text evidence="3">Belongs to the ribose 5-phosphate isomerase family.</text>
</comment>
<dbReference type="InterPro" id="IPR004788">
    <property type="entry name" value="Ribose5P_isomerase_type_A"/>
</dbReference>
<comment type="pathway">
    <text evidence="3">Carbohydrate degradation; pentose phosphate pathway; D-ribose 5-phosphate from D-ribulose 5-phosphate (non-oxidative stage): step 1/1.</text>
</comment>
<evidence type="ECO:0000256" key="3">
    <source>
        <dbReference type="HAMAP-Rule" id="MF_00170"/>
    </source>
</evidence>
<evidence type="ECO:0000256" key="1">
    <source>
        <dbReference type="ARBA" id="ARBA00001713"/>
    </source>
</evidence>
<feature type="binding site" evidence="3">
    <location>
        <position position="143"/>
    </location>
    <ligand>
        <name>substrate</name>
    </ligand>
</feature>
<dbReference type="PANTHER" id="PTHR11934">
    <property type="entry name" value="RIBOSE-5-PHOSPHATE ISOMERASE"/>
    <property type="match status" value="1"/>
</dbReference>
<dbReference type="GO" id="GO:0005829">
    <property type="term" value="C:cytosol"/>
    <property type="evidence" value="ECO:0007669"/>
    <property type="project" value="TreeGrafter"/>
</dbReference>
<feature type="binding site" evidence="3">
    <location>
        <begin position="103"/>
        <end position="106"/>
    </location>
    <ligand>
        <name>substrate</name>
    </ligand>
</feature>
<feature type="binding site" evidence="3">
    <location>
        <begin position="116"/>
        <end position="119"/>
    </location>
    <ligand>
        <name>substrate</name>
    </ligand>
</feature>
<dbReference type="HAMAP" id="MF_00170">
    <property type="entry name" value="Rib_5P_isom_A"/>
    <property type="match status" value="1"/>
</dbReference>
<reference evidence="4 5" key="1">
    <citation type="submission" date="2018-03" db="EMBL/GenBank/DDBJ databases">
        <title>Genomic Encyclopedia of Archaeal and Bacterial Type Strains, Phase II (KMG-II): from individual species to whole genera.</title>
        <authorList>
            <person name="Goeker M."/>
        </authorList>
    </citation>
    <scope>NUCLEOTIDE SEQUENCE [LARGE SCALE GENOMIC DNA]</scope>
    <source>
        <strain evidence="4 5">DSM 25027</strain>
    </source>
</reference>
<dbReference type="Gene3D" id="3.30.70.260">
    <property type="match status" value="1"/>
</dbReference>
<comment type="caution">
    <text evidence="4">The sequence shown here is derived from an EMBL/GenBank/DDBJ whole genome shotgun (WGS) entry which is preliminary data.</text>
</comment>
<feature type="active site" description="Proton acceptor" evidence="3">
    <location>
        <position position="125"/>
    </location>
</feature>
<dbReference type="NCBIfam" id="NF001924">
    <property type="entry name" value="PRK00702.1"/>
    <property type="match status" value="1"/>
</dbReference>
<dbReference type="PANTHER" id="PTHR11934:SF0">
    <property type="entry name" value="RIBOSE-5-PHOSPHATE ISOMERASE"/>
    <property type="match status" value="1"/>
</dbReference>
<protein>
    <recommendedName>
        <fullName evidence="3">Ribose-5-phosphate isomerase A</fullName>
        <ecNumber evidence="3">5.3.1.6</ecNumber>
    </recommendedName>
    <alternativeName>
        <fullName evidence="3">Phosphoriboisomerase A</fullName>
        <shortName evidence="3">PRI</shortName>
    </alternativeName>
</protein>
<evidence type="ECO:0000313" key="5">
    <source>
        <dbReference type="Proteomes" id="UP000237640"/>
    </source>
</evidence>
<dbReference type="EC" id="5.3.1.6" evidence="3"/>
<feature type="binding site" evidence="3">
    <location>
        <begin position="48"/>
        <end position="51"/>
    </location>
    <ligand>
        <name>substrate</name>
    </ligand>
</feature>
<dbReference type="Proteomes" id="UP000237640">
    <property type="component" value="Unassembled WGS sequence"/>
</dbReference>
<dbReference type="InterPro" id="IPR020672">
    <property type="entry name" value="Ribose5P_isomerase_typA_subgr"/>
</dbReference>
<dbReference type="GO" id="GO:0004751">
    <property type="term" value="F:ribose-5-phosphate isomerase activity"/>
    <property type="evidence" value="ECO:0007669"/>
    <property type="project" value="UniProtKB-UniRule"/>
</dbReference>
<comment type="subunit">
    <text evidence="3">Homodimer.</text>
</comment>
<dbReference type="RefSeq" id="WP_245911950.1">
    <property type="nucleotide sequence ID" value="NZ_PVYX01000001.1"/>
</dbReference>
<dbReference type="SUPFAM" id="SSF75445">
    <property type="entry name" value="D-ribose-5-phosphate isomerase (RpiA), lid domain"/>
    <property type="match status" value="1"/>
</dbReference>
<name>A0A2T0MIR8_9FLAO</name>
<dbReference type="SUPFAM" id="SSF100950">
    <property type="entry name" value="NagB/RpiA/CoA transferase-like"/>
    <property type="match status" value="1"/>
</dbReference>
<dbReference type="NCBIfam" id="TIGR00021">
    <property type="entry name" value="rpiA"/>
    <property type="match status" value="1"/>
</dbReference>
<dbReference type="CDD" id="cd01398">
    <property type="entry name" value="RPI_A"/>
    <property type="match status" value="1"/>
</dbReference>
<evidence type="ECO:0000313" key="4">
    <source>
        <dbReference type="EMBL" id="PRX57453.1"/>
    </source>
</evidence>
<dbReference type="GO" id="GO:0006014">
    <property type="term" value="P:D-ribose metabolic process"/>
    <property type="evidence" value="ECO:0007669"/>
    <property type="project" value="TreeGrafter"/>
</dbReference>
<evidence type="ECO:0000256" key="2">
    <source>
        <dbReference type="ARBA" id="ARBA00023235"/>
    </source>
</evidence>
<sequence>MISYECSQFNTFNAKERYPMPNTEKEKQLAAEASVKFVKDGMVVGLGTGSTAEFMIRQLGEKVANGLSMTGVPSSERTANLAQELGIPLTPLDKVDKLDLYIDGADEIDAQFNMIKGGGGALLREKILAYNSKFNVIIVDSSKKVESLGKFRLPLEVIPLAHKKVVDQLIQLGLNPILRKLDNSEYRTDENNFILDINISGQKNLKDLNTRLLEIPGVVETGLFLDYVNVLILGRAGDVEVTHVNRN</sequence>
<proteinExistence type="inferred from homology"/>
<keyword evidence="2 3" id="KW-0413">Isomerase</keyword>
<dbReference type="AlphaFoldDB" id="A0A2T0MIR8"/>